<dbReference type="InterPro" id="IPR050466">
    <property type="entry name" value="Carboxylest/Gibb_receptor"/>
</dbReference>
<dbReference type="InterPro" id="IPR013094">
    <property type="entry name" value="AB_hydrolase_3"/>
</dbReference>
<comment type="caution">
    <text evidence="4">The sequence shown here is derived from an EMBL/GenBank/DDBJ whole genome shotgun (WGS) entry which is preliminary data.</text>
</comment>
<dbReference type="GO" id="GO:0106435">
    <property type="term" value="F:carboxylesterase activity"/>
    <property type="evidence" value="ECO:0007669"/>
    <property type="project" value="UniProtKB-EC"/>
</dbReference>
<dbReference type="GO" id="GO:0033987">
    <property type="term" value="F:2-hydroxyisoflavanone dehydratase activity"/>
    <property type="evidence" value="ECO:0007669"/>
    <property type="project" value="UniProtKB-EC"/>
</dbReference>
<evidence type="ECO:0000259" key="3">
    <source>
        <dbReference type="Pfam" id="PF07859"/>
    </source>
</evidence>
<proteinExistence type="inferred from homology"/>
<dbReference type="Pfam" id="PF07859">
    <property type="entry name" value="Abhydrolase_3"/>
    <property type="match status" value="1"/>
</dbReference>
<feature type="domain" description="Alpha/beta hydrolase fold-3" evidence="3">
    <location>
        <begin position="121"/>
        <end position="348"/>
    </location>
</feature>
<dbReference type="Gene3D" id="3.40.50.1820">
    <property type="entry name" value="alpha/beta hydrolase"/>
    <property type="match status" value="1"/>
</dbReference>
<evidence type="ECO:0000313" key="4">
    <source>
        <dbReference type="EMBL" id="RHN66812.1"/>
    </source>
</evidence>
<dbReference type="PANTHER" id="PTHR23024">
    <property type="entry name" value="ARYLACETAMIDE DEACETYLASE"/>
    <property type="match status" value="1"/>
</dbReference>
<dbReference type="AlphaFoldDB" id="A0A396IMM3"/>
<dbReference type="InterPro" id="IPR029058">
    <property type="entry name" value="AB_hydrolase_fold"/>
</dbReference>
<evidence type="ECO:0000313" key="5">
    <source>
        <dbReference type="Proteomes" id="UP000265566"/>
    </source>
</evidence>
<gene>
    <name evidence="4" type="ORF">MtrunA17_Chr3g0095711</name>
</gene>
<dbReference type="SUPFAM" id="SSF53474">
    <property type="entry name" value="alpha/beta-Hydrolases"/>
    <property type="match status" value="1"/>
</dbReference>
<sequence length="370" mass="41831">MNLFLINTNSHHHQEKHHTLIFHFENSIQSLFSSSVEMASKTQTTPETVAKEIVTEFGTFIRIFSDGSVERPSQSPLVPPSLNDPNTGLSSKDIEIPHNPTISSRIYLLKITNPPSKFPILVYFHGGAFIFESAFSKLYHDHLKIFASQANVIVVSIEYRLAPEYPLPTCYHDCWAALKWVSSHSNHTNDTINNAEPWLIEHGDFDKVFIGGDSAGANIAHNIAIQAGIEKLPYDVKILGAILIHPYFHSSNPIGSEPIIEPENNLFHKVWHLVYPNAPFGIDNPRVNPLGEGAPSLEKLGCSRIIVCVAGQDRLRDRGVWYWECVKNSGWNGKLEFFEEKDENHVYHLFKPESECAKILIQRLDNFVQE</sequence>
<dbReference type="EMBL" id="PSQE01000003">
    <property type="protein sequence ID" value="RHN66812.1"/>
    <property type="molecule type" value="Genomic_DNA"/>
</dbReference>
<protein>
    <submittedName>
        <fullName evidence="4">Putative carboxylesterase, 2-hydroxyisoflavanone dehydratase</fullName>
        <ecNumber evidence="4">3.1.1.1</ecNumber>
        <ecNumber evidence="4">4.2.1.105</ecNumber>
    </submittedName>
</protein>
<feature type="region of interest" description="Disordered" evidence="2">
    <location>
        <begin position="69"/>
        <end position="94"/>
    </location>
</feature>
<name>A0A396IMM3_MEDTR</name>
<reference evidence="5" key="1">
    <citation type="journal article" date="2018" name="Nat. Plants">
        <title>Whole-genome landscape of Medicago truncatula symbiotic genes.</title>
        <authorList>
            <person name="Pecrix Y."/>
            <person name="Staton S.E."/>
            <person name="Sallet E."/>
            <person name="Lelandais-Briere C."/>
            <person name="Moreau S."/>
            <person name="Carrere S."/>
            <person name="Blein T."/>
            <person name="Jardinaud M.F."/>
            <person name="Latrasse D."/>
            <person name="Zouine M."/>
            <person name="Zahm M."/>
            <person name="Kreplak J."/>
            <person name="Mayjonade B."/>
            <person name="Satge C."/>
            <person name="Perez M."/>
            <person name="Cauet S."/>
            <person name="Marande W."/>
            <person name="Chantry-Darmon C."/>
            <person name="Lopez-Roques C."/>
            <person name="Bouchez O."/>
            <person name="Berard A."/>
            <person name="Debelle F."/>
            <person name="Munos S."/>
            <person name="Bendahmane A."/>
            <person name="Berges H."/>
            <person name="Niebel A."/>
            <person name="Buitink J."/>
            <person name="Frugier F."/>
            <person name="Benhamed M."/>
            <person name="Crespi M."/>
            <person name="Gouzy J."/>
            <person name="Gamas P."/>
        </authorList>
    </citation>
    <scope>NUCLEOTIDE SEQUENCE [LARGE SCALE GENOMIC DNA]</scope>
    <source>
        <strain evidence="5">cv. Jemalong A17</strain>
    </source>
</reference>
<evidence type="ECO:0000256" key="2">
    <source>
        <dbReference type="SAM" id="MobiDB-lite"/>
    </source>
</evidence>
<evidence type="ECO:0000256" key="1">
    <source>
        <dbReference type="ARBA" id="ARBA00010515"/>
    </source>
</evidence>
<dbReference type="PANTHER" id="PTHR23024:SF562">
    <property type="entry name" value="2-HYDROXYISOFLAVANONE DEHYDRATASE"/>
    <property type="match status" value="1"/>
</dbReference>
<organism evidence="4 5">
    <name type="scientific">Medicago truncatula</name>
    <name type="common">Barrel medic</name>
    <name type="synonym">Medicago tribuloides</name>
    <dbReference type="NCBI Taxonomy" id="3880"/>
    <lineage>
        <taxon>Eukaryota</taxon>
        <taxon>Viridiplantae</taxon>
        <taxon>Streptophyta</taxon>
        <taxon>Embryophyta</taxon>
        <taxon>Tracheophyta</taxon>
        <taxon>Spermatophyta</taxon>
        <taxon>Magnoliopsida</taxon>
        <taxon>eudicotyledons</taxon>
        <taxon>Gunneridae</taxon>
        <taxon>Pentapetalae</taxon>
        <taxon>rosids</taxon>
        <taxon>fabids</taxon>
        <taxon>Fabales</taxon>
        <taxon>Fabaceae</taxon>
        <taxon>Papilionoideae</taxon>
        <taxon>50 kb inversion clade</taxon>
        <taxon>NPAAA clade</taxon>
        <taxon>Hologalegina</taxon>
        <taxon>IRL clade</taxon>
        <taxon>Trifolieae</taxon>
        <taxon>Medicago</taxon>
    </lineage>
</organism>
<accession>A0A396IMM3</accession>
<keyword evidence="4" id="KW-0378">Hydrolase</keyword>
<comment type="similarity">
    <text evidence="1">Belongs to the 'GDXG' lipolytic enzyme family.</text>
</comment>
<dbReference type="EC" id="3.1.1.1" evidence="4"/>
<dbReference type="EC" id="4.2.1.105" evidence="4"/>
<keyword evidence="4" id="KW-0456">Lyase</keyword>
<dbReference type="Gramene" id="rna14904">
    <property type="protein sequence ID" value="RHN66812.1"/>
    <property type="gene ID" value="gene14904"/>
</dbReference>
<dbReference type="Proteomes" id="UP000265566">
    <property type="component" value="Chromosome 3"/>
</dbReference>